<reference evidence="3" key="1">
    <citation type="journal article" date="2013" name="Nature">
        <title>Draft genome of the wheat A-genome progenitor Triticum urartu.</title>
        <authorList>
            <person name="Ling H.Q."/>
            <person name="Zhao S."/>
            <person name="Liu D."/>
            <person name="Wang J."/>
            <person name="Sun H."/>
            <person name="Zhang C."/>
            <person name="Fan H."/>
            <person name="Li D."/>
            <person name="Dong L."/>
            <person name="Tao Y."/>
            <person name="Gao C."/>
            <person name="Wu H."/>
            <person name="Li Y."/>
            <person name="Cui Y."/>
            <person name="Guo X."/>
            <person name="Zheng S."/>
            <person name="Wang B."/>
            <person name="Yu K."/>
            <person name="Liang Q."/>
            <person name="Yang W."/>
            <person name="Lou X."/>
            <person name="Chen J."/>
            <person name="Feng M."/>
            <person name="Jian J."/>
            <person name="Zhang X."/>
            <person name="Luo G."/>
            <person name="Jiang Y."/>
            <person name="Liu J."/>
            <person name="Wang Z."/>
            <person name="Sha Y."/>
            <person name="Zhang B."/>
            <person name="Wu H."/>
            <person name="Tang D."/>
            <person name="Shen Q."/>
            <person name="Xue P."/>
            <person name="Zou S."/>
            <person name="Wang X."/>
            <person name="Liu X."/>
            <person name="Wang F."/>
            <person name="Yang Y."/>
            <person name="An X."/>
            <person name="Dong Z."/>
            <person name="Zhang K."/>
            <person name="Zhang X."/>
            <person name="Luo M.C."/>
            <person name="Dvorak J."/>
            <person name="Tong Y."/>
            <person name="Wang J."/>
            <person name="Yang H."/>
            <person name="Li Z."/>
            <person name="Wang D."/>
            <person name="Zhang A."/>
            <person name="Wang J."/>
        </authorList>
    </citation>
    <scope>NUCLEOTIDE SEQUENCE</scope>
    <source>
        <strain evidence="3">cv. G1812</strain>
    </source>
</reference>
<reference evidence="2" key="3">
    <citation type="submission" date="2022-06" db="UniProtKB">
        <authorList>
            <consortium name="EnsemblPlants"/>
        </authorList>
    </citation>
    <scope>IDENTIFICATION</scope>
</reference>
<evidence type="ECO:0000313" key="2">
    <source>
        <dbReference type="EnsemblPlants" id="TuG1812G0400002122.01.T01.cds407091"/>
    </source>
</evidence>
<dbReference type="Proteomes" id="UP000015106">
    <property type="component" value="Chromosome 4"/>
</dbReference>
<evidence type="ECO:0000259" key="1">
    <source>
        <dbReference type="Pfam" id="PF13966"/>
    </source>
</evidence>
<dbReference type="EnsemblPlants" id="TuG1812G0400002122.01.T01">
    <property type="protein sequence ID" value="TuG1812G0400002122.01.T01.cds407091"/>
    <property type="gene ID" value="TuG1812G0400002122.01"/>
</dbReference>
<dbReference type="AlphaFoldDB" id="A0A8R7U8R1"/>
<protein>
    <recommendedName>
        <fullName evidence="1">Reverse transcriptase zinc-binding domain-containing protein</fullName>
    </recommendedName>
</protein>
<feature type="domain" description="Reverse transcriptase zinc-binding" evidence="1">
    <location>
        <begin position="4"/>
        <end position="76"/>
    </location>
</feature>
<dbReference type="Pfam" id="PF13966">
    <property type="entry name" value="zf-RVT"/>
    <property type="match status" value="1"/>
</dbReference>
<evidence type="ECO:0000313" key="3">
    <source>
        <dbReference type="Proteomes" id="UP000015106"/>
    </source>
</evidence>
<dbReference type="InterPro" id="IPR026960">
    <property type="entry name" value="RVT-Znf"/>
</dbReference>
<organism evidence="2 3">
    <name type="scientific">Triticum urartu</name>
    <name type="common">Red wild einkorn</name>
    <name type="synonym">Crithodium urartu</name>
    <dbReference type="NCBI Taxonomy" id="4572"/>
    <lineage>
        <taxon>Eukaryota</taxon>
        <taxon>Viridiplantae</taxon>
        <taxon>Streptophyta</taxon>
        <taxon>Embryophyta</taxon>
        <taxon>Tracheophyta</taxon>
        <taxon>Spermatophyta</taxon>
        <taxon>Magnoliopsida</taxon>
        <taxon>Liliopsida</taxon>
        <taxon>Poales</taxon>
        <taxon>Poaceae</taxon>
        <taxon>BOP clade</taxon>
        <taxon>Pooideae</taxon>
        <taxon>Triticodae</taxon>
        <taxon>Triticeae</taxon>
        <taxon>Triticinae</taxon>
        <taxon>Triticum</taxon>
    </lineage>
</organism>
<keyword evidence="3" id="KW-1185">Reference proteome</keyword>
<sequence length="87" mass="10413">MEADDAFKWIWKSKCTNKWKVFVWLLLANRLNTQGLLKRKHMKLRDDNYAYLLCDRPPEETVEHLFFHCDFSSACWGKLGITWPLHG</sequence>
<name>A0A8R7U8R1_TRIUA</name>
<dbReference type="Gramene" id="TuG1812G0400002122.01.T01">
    <property type="protein sequence ID" value="TuG1812G0400002122.01.T01.cds407091"/>
    <property type="gene ID" value="TuG1812G0400002122.01"/>
</dbReference>
<proteinExistence type="predicted"/>
<reference evidence="2" key="2">
    <citation type="submission" date="2018-03" db="EMBL/GenBank/DDBJ databases">
        <title>The Triticum urartu genome reveals the dynamic nature of wheat genome evolution.</title>
        <authorList>
            <person name="Ling H."/>
            <person name="Ma B."/>
            <person name="Shi X."/>
            <person name="Liu H."/>
            <person name="Dong L."/>
            <person name="Sun H."/>
            <person name="Cao Y."/>
            <person name="Gao Q."/>
            <person name="Zheng S."/>
            <person name="Li Y."/>
            <person name="Yu Y."/>
            <person name="Du H."/>
            <person name="Qi M."/>
            <person name="Li Y."/>
            <person name="Yu H."/>
            <person name="Cui Y."/>
            <person name="Wang N."/>
            <person name="Chen C."/>
            <person name="Wu H."/>
            <person name="Zhao Y."/>
            <person name="Zhang J."/>
            <person name="Li Y."/>
            <person name="Zhou W."/>
            <person name="Zhang B."/>
            <person name="Hu W."/>
            <person name="Eijk M."/>
            <person name="Tang J."/>
            <person name="Witsenboer H."/>
            <person name="Zhao S."/>
            <person name="Li Z."/>
            <person name="Zhang A."/>
            <person name="Wang D."/>
            <person name="Liang C."/>
        </authorList>
    </citation>
    <scope>NUCLEOTIDE SEQUENCE [LARGE SCALE GENOMIC DNA]</scope>
    <source>
        <strain evidence="2">cv. G1812</strain>
    </source>
</reference>
<accession>A0A8R7U8R1</accession>